<keyword evidence="3" id="KW-0507">mRNA processing</keyword>
<dbReference type="Gene3D" id="2.30.30.100">
    <property type="match status" value="1"/>
</dbReference>
<dbReference type="SUPFAM" id="SSF50182">
    <property type="entry name" value="Sm-like ribonucleoproteins"/>
    <property type="match status" value="1"/>
</dbReference>
<feature type="domain" description="Sm" evidence="10">
    <location>
        <begin position="5"/>
        <end position="77"/>
    </location>
</feature>
<organism evidence="11 12">
    <name type="scientific">Echinococcus granulosus</name>
    <name type="common">Hydatid tapeworm</name>
    <dbReference type="NCBI Taxonomy" id="6210"/>
    <lineage>
        <taxon>Eukaryota</taxon>
        <taxon>Metazoa</taxon>
        <taxon>Spiralia</taxon>
        <taxon>Lophotrochozoa</taxon>
        <taxon>Platyhelminthes</taxon>
        <taxon>Cestoda</taxon>
        <taxon>Eucestoda</taxon>
        <taxon>Cyclophyllidea</taxon>
        <taxon>Taeniidae</taxon>
        <taxon>Echinococcus</taxon>
        <taxon>Echinococcus granulosus group</taxon>
    </lineage>
</organism>
<dbReference type="GO" id="GO:0034715">
    <property type="term" value="C:pICln-Sm protein complex"/>
    <property type="evidence" value="ECO:0007669"/>
    <property type="project" value="TreeGrafter"/>
</dbReference>
<evidence type="ECO:0000256" key="7">
    <source>
        <dbReference type="ARBA" id="ARBA00023242"/>
    </source>
</evidence>
<dbReference type="CDD" id="cd01722">
    <property type="entry name" value="Sm_F"/>
    <property type="match status" value="1"/>
</dbReference>
<dbReference type="AlphaFoldDB" id="W6V508"/>
<evidence type="ECO:0000313" key="11">
    <source>
        <dbReference type="EMBL" id="EUB61319.1"/>
    </source>
</evidence>
<dbReference type="PROSITE" id="PS52002">
    <property type="entry name" value="SM"/>
    <property type="match status" value="1"/>
</dbReference>
<dbReference type="InterPro" id="IPR034100">
    <property type="entry name" value="Sm_F"/>
</dbReference>
<name>W6V508_ECHGR</name>
<keyword evidence="8 11" id="KW-0687">Ribonucleoprotein</keyword>
<keyword evidence="7" id="KW-0539">Nucleus</keyword>
<sequence length="118" mass="13407">MVPLTPKPFLSSITGKKVIVKLKWGMEYKGYLVAVDRYMNLQLHSTDEYIDNCFTGSLGEVLIRCNNVLYIRECEDDSKTDMESSARVGFSVEHRRLLQTPTSFTTVAIRSEVPRISA</sequence>
<evidence type="ECO:0000313" key="12">
    <source>
        <dbReference type="Proteomes" id="UP000019149"/>
    </source>
</evidence>
<dbReference type="CTD" id="36339520"/>
<dbReference type="EMBL" id="APAU02000021">
    <property type="protein sequence ID" value="EUB61319.1"/>
    <property type="molecule type" value="Genomic_DNA"/>
</dbReference>
<dbReference type="GeneID" id="36339520"/>
<keyword evidence="12" id="KW-1185">Reference proteome</keyword>
<keyword evidence="5" id="KW-0694">RNA-binding</keyword>
<comment type="caution">
    <text evidence="11">The sequence shown here is derived from an EMBL/GenBank/DDBJ whole genome shotgun (WGS) entry which is preliminary data.</text>
</comment>
<comment type="similarity">
    <text evidence="2">Belongs to the snRNP Sm proteins family. SmF/LSm6 subfamily.</text>
</comment>
<dbReference type="InterPro" id="IPR047575">
    <property type="entry name" value="Sm"/>
</dbReference>
<accession>W6V508</accession>
<evidence type="ECO:0000256" key="9">
    <source>
        <dbReference type="ARBA" id="ARBA00030144"/>
    </source>
</evidence>
<dbReference type="STRING" id="6210.W6V508"/>
<proteinExistence type="inferred from homology"/>
<dbReference type="KEGG" id="egl:EGR_03805"/>
<evidence type="ECO:0000256" key="3">
    <source>
        <dbReference type="ARBA" id="ARBA00022664"/>
    </source>
</evidence>
<evidence type="ECO:0000256" key="1">
    <source>
        <dbReference type="ARBA" id="ARBA00004123"/>
    </source>
</evidence>
<dbReference type="InterPro" id="IPR001163">
    <property type="entry name" value="Sm_dom_euk/arc"/>
</dbReference>
<dbReference type="Pfam" id="PF01423">
    <property type="entry name" value="LSM"/>
    <property type="match status" value="1"/>
</dbReference>
<dbReference type="GO" id="GO:0071013">
    <property type="term" value="C:catalytic step 2 spliceosome"/>
    <property type="evidence" value="ECO:0007669"/>
    <property type="project" value="TreeGrafter"/>
</dbReference>
<keyword evidence="4" id="KW-0747">Spliceosome</keyword>
<dbReference type="PANTHER" id="PTHR11021:SF0">
    <property type="entry name" value="SMALL NUCLEAR RIBONUCLEOPROTEIN F"/>
    <property type="match status" value="1"/>
</dbReference>
<keyword evidence="6" id="KW-0508">mRNA splicing</keyword>
<evidence type="ECO:0000256" key="5">
    <source>
        <dbReference type="ARBA" id="ARBA00022884"/>
    </source>
</evidence>
<dbReference type="RefSeq" id="XP_024352515.1">
    <property type="nucleotide sequence ID" value="XM_024493054.1"/>
</dbReference>
<dbReference type="SMART" id="SM00651">
    <property type="entry name" value="Sm"/>
    <property type="match status" value="1"/>
</dbReference>
<dbReference type="PANTHER" id="PTHR11021">
    <property type="entry name" value="SMALL NUCLEAR RIBONUCLEOPROTEIN F SNRNP-F"/>
    <property type="match status" value="1"/>
</dbReference>
<reference evidence="11 12" key="1">
    <citation type="journal article" date="2013" name="Nat. Genet.">
        <title>The genome of the hydatid tapeworm Echinococcus granulosus.</title>
        <authorList>
            <person name="Zheng H."/>
            <person name="Zhang W."/>
            <person name="Zhang L."/>
            <person name="Zhang Z."/>
            <person name="Li J."/>
            <person name="Lu G."/>
            <person name="Zhu Y."/>
            <person name="Wang Y."/>
            <person name="Huang Y."/>
            <person name="Liu J."/>
            <person name="Kang H."/>
            <person name="Chen J."/>
            <person name="Wang L."/>
            <person name="Chen A."/>
            <person name="Yu S."/>
            <person name="Gao Z."/>
            <person name="Jin L."/>
            <person name="Gu W."/>
            <person name="Wang Z."/>
            <person name="Zhao L."/>
            <person name="Shi B."/>
            <person name="Wen H."/>
            <person name="Lin R."/>
            <person name="Jones M.K."/>
            <person name="Brejova B."/>
            <person name="Vinar T."/>
            <person name="Zhao G."/>
            <person name="McManus D.P."/>
            <person name="Chen Z."/>
            <person name="Zhou Y."/>
            <person name="Wang S."/>
        </authorList>
    </citation>
    <scope>NUCLEOTIDE SEQUENCE [LARGE SCALE GENOMIC DNA]</scope>
</reference>
<evidence type="ECO:0000256" key="8">
    <source>
        <dbReference type="ARBA" id="ARBA00023274"/>
    </source>
</evidence>
<dbReference type="GO" id="GO:0005685">
    <property type="term" value="C:U1 snRNP"/>
    <property type="evidence" value="ECO:0007669"/>
    <property type="project" value="TreeGrafter"/>
</dbReference>
<evidence type="ECO:0000256" key="4">
    <source>
        <dbReference type="ARBA" id="ARBA00022728"/>
    </source>
</evidence>
<evidence type="ECO:0000256" key="6">
    <source>
        <dbReference type="ARBA" id="ARBA00023187"/>
    </source>
</evidence>
<comment type="subcellular location">
    <subcellularLocation>
        <location evidence="1">Nucleus</location>
    </subcellularLocation>
</comment>
<evidence type="ECO:0000259" key="10">
    <source>
        <dbReference type="PROSITE" id="PS52002"/>
    </source>
</evidence>
<dbReference type="InterPro" id="IPR016487">
    <property type="entry name" value="Lsm6/sSmF"/>
</dbReference>
<dbReference type="Proteomes" id="UP000019149">
    <property type="component" value="Unassembled WGS sequence"/>
</dbReference>
<dbReference type="GO" id="GO:0003723">
    <property type="term" value="F:RNA binding"/>
    <property type="evidence" value="ECO:0007669"/>
    <property type="project" value="UniProtKB-KW"/>
</dbReference>
<dbReference type="GO" id="GO:0000398">
    <property type="term" value="P:mRNA splicing, via spliceosome"/>
    <property type="evidence" value="ECO:0007669"/>
    <property type="project" value="InterPro"/>
</dbReference>
<dbReference type="InterPro" id="IPR010920">
    <property type="entry name" value="LSM_dom_sf"/>
</dbReference>
<protein>
    <recommendedName>
        <fullName evidence="9">Sm protein F</fullName>
    </recommendedName>
</protein>
<gene>
    <name evidence="11" type="ORF">EGR_03805</name>
</gene>
<dbReference type="OrthoDB" id="409625at2759"/>
<dbReference type="OMA" id="LKWEMEY"/>
<evidence type="ECO:0000256" key="2">
    <source>
        <dbReference type="ARBA" id="ARBA00007927"/>
    </source>
</evidence>